<protein>
    <submittedName>
        <fullName evidence="1">Uncharacterized protein</fullName>
    </submittedName>
</protein>
<name>A0A5N7ANW0_9EURO</name>
<organism evidence="1 2">
    <name type="scientific">Aspergillus bertholletiae</name>
    <dbReference type="NCBI Taxonomy" id="1226010"/>
    <lineage>
        <taxon>Eukaryota</taxon>
        <taxon>Fungi</taxon>
        <taxon>Dikarya</taxon>
        <taxon>Ascomycota</taxon>
        <taxon>Pezizomycotina</taxon>
        <taxon>Eurotiomycetes</taxon>
        <taxon>Eurotiomycetidae</taxon>
        <taxon>Eurotiales</taxon>
        <taxon>Aspergillaceae</taxon>
        <taxon>Aspergillus</taxon>
        <taxon>Aspergillus subgen. Circumdati</taxon>
    </lineage>
</organism>
<dbReference type="EMBL" id="ML736417">
    <property type="protein sequence ID" value="KAE8371544.1"/>
    <property type="molecule type" value="Genomic_DNA"/>
</dbReference>
<dbReference type="AlphaFoldDB" id="A0A5N7ANW0"/>
<proteinExistence type="predicted"/>
<reference evidence="1 2" key="1">
    <citation type="submission" date="2019-04" db="EMBL/GenBank/DDBJ databases">
        <title>Friends and foes A comparative genomics studyof 23 Aspergillus species from section Flavi.</title>
        <authorList>
            <consortium name="DOE Joint Genome Institute"/>
            <person name="Kjaerbolling I."/>
            <person name="Vesth T."/>
            <person name="Frisvad J.C."/>
            <person name="Nybo J.L."/>
            <person name="Theobald S."/>
            <person name="Kildgaard S."/>
            <person name="Isbrandt T."/>
            <person name="Kuo A."/>
            <person name="Sato A."/>
            <person name="Lyhne E.K."/>
            <person name="Kogle M.E."/>
            <person name="Wiebenga A."/>
            <person name="Kun R.S."/>
            <person name="Lubbers R.J."/>
            <person name="Makela M.R."/>
            <person name="Barry K."/>
            <person name="Chovatia M."/>
            <person name="Clum A."/>
            <person name="Daum C."/>
            <person name="Haridas S."/>
            <person name="He G."/>
            <person name="LaButti K."/>
            <person name="Lipzen A."/>
            <person name="Mondo S."/>
            <person name="Riley R."/>
            <person name="Salamov A."/>
            <person name="Simmons B.A."/>
            <person name="Magnuson J.K."/>
            <person name="Henrissat B."/>
            <person name="Mortensen U.H."/>
            <person name="Larsen T.O."/>
            <person name="Devries R.P."/>
            <person name="Grigoriev I.V."/>
            <person name="Machida M."/>
            <person name="Baker S.E."/>
            <person name="Andersen M.R."/>
        </authorList>
    </citation>
    <scope>NUCLEOTIDE SEQUENCE [LARGE SCALE GENOMIC DNA]</scope>
    <source>
        <strain evidence="1 2">IBT 29228</strain>
    </source>
</reference>
<accession>A0A5N7ANW0</accession>
<keyword evidence="2" id="KW-1185">Reference proteome</keyword>
<dbReference type="Proteomes" id="UP000326198">
    <property type="component" value="Unassembled WGS sequence"/>
</dbReference>
<evidence type="ECO:0000313" key="2">
    <source>
        <dbReference type="Proteomes" id="UP000326198"/>
    </source>
</evidence>
<sequence length="53" mass="5995">MVHLWMNARVETSVSTLSLFSWQGCLYHSRGPSTFLWLNLKGCGARFQLVAPP</sequence>
<evidence type="ECO:0000313" key="1">
    <source>
        <dbReference type="EMBL" id="KAE8371544.1"/>
    </source>
</evidence>
<gene>
    <name evidence="1" type="ORF">BDV26DRAFT_275884</name>
</gene>